<sequence>MRYCRLQIVEIIRFRRPPKFLSLQQAIKSRHPYENDGPTNLEQPPPNHVQSDTAASGALAGPPHALQETSPRSGLAMEESEHDVGSLEQLELYADEHYLAVKLALEDHLGKVGSKNVINITLAR</sequence>
<accession>A0A4Y2SZ10</accession>
<gene>
    <name evidence="2" type="ORF">AVEN_14431_1</name>
</gene>
<evidence type="ECO:0000313" key="3">
    <source>
        <dbReference type="Proteomes" id="UP000499080"/>
    </source>
</evidence>
<keyword evidence="3" id="KW-1185">Reference proteome</keyword>
<protein>
    <submittedName>
        <fullName evidence="2">Uncharacterized protein</fullName>
    </submittedName>
</protein>
<organism evidence="2 3">
    <name type="scientific">Araneus ventricosus</name>
    <name type="common">Orbweaver spider</name>
    <name type="synonym">Epeira ventricosa</name>
    <dbReference type="NCBI Taxonomy" id="182803"/>
    <lineage>
        <taxon>Eukaryota</taxon>
        <taxon>Metazoa</taxon>
        <taxon>Ecdysozoa</taxon>
        <taxon>Arthropoda</taxon>
        <taxon>Chelicerata</taxon>
        <taxon>Arachnida</taxon>
        <taxon>Araneae</taxon>
        <taxon>Araneomorphae</taxon>
        <taxon>Entelegynae</taxon>
        <taxon>Araneoidea</taxon>
        <taxon>Araneidae</taxon>
        <taxon>Araneus</taxon>
    </lineage>
</organism>
<evidence type="ECO:0000256" key="1">
    <source>
        <dbReference type="SAM" id="MobiDB-lite"/>
    </source>
</evidence>
<reference evidence="2 3" key="1">
    <citation type="journal article" date="2019" name="Sci. Rep.">
        <title>Orb-weaving spider Araneus ventricosus genome elucidates the spidroin gene catalogue.</title>
        <authorList>
            <person name="Kono N."/>
            <person name="Nakamura H."/>
            <person name="Ohtoshi R."/>
            <person name="Moran D.A.P."/>
            <person name="Shinohara A."/>
            <person name="Yoshida Y."/>
            <person name="Fujiwara M."/>
            <person name="Mori M."/>
            <person name="Tomita M."/>
            <person name="Arakawa K."/>
        </authorList>
    </citation>
    <scope>NUCLEOTIDE SEQUENCE [LARGE SCALE GENOMIC DNA]</scope>
</reference>
<comment type="caution">
    <text evidence="2">The sequence shown here is derived from an EMBL/GenBank/DDBJ whole genome shotgun (WGS) entry which is preliminary data.</text>
</comment>
<proteinExistence type="predicted"/>
<feature type="compositionally biased region" description="Polar residues" evidence="1">
    <location>
        <begin position="37"/>
        <end position="54"/>
    </location>
</feature>
<feature type="region of interest" description="Disordered" evidence="1">
    <location>
        <begin position="25"/>
        <end position="83"/>
    </location>
</feature>
<dbReference type="Proteomes" id="UP000499080">
    <property type="component" value="Unassembled WGS sequence"/>
</dbReference>
<name>A0A4Y2SZ10_ARAVE</name>
<evidence type="ECO:0000313" key="2">
    <source>
        <dbReference type="EMBL" id="GBN92399.1"/>
    </source>
</evidence>
<dbReference type="EMBL" id="BGPR01024359">
    <property type="protein sequence ID" value="GBN92399.1"/>
    <property type="molecule type" value="Genomic_DNA"/>
</dbReference>
<dbReference type="AlphaFoldDB" id="A0A4Y2SZ10"/>
<dbReference type="OrthoDB" id="6467732at2759"/>